<feature type="transmembrane region" description="Helical" evidence="2">
    <location>
        <begin position="146"/>
        <end position="165"/>
    </location>
</feature>
<keyword evidence="3" id="KW-1185">Reference proteome</keyword>
<feature type="region of interest" description="Disordered" evidence="1">
    <location>
        <begin position="577"/>
        <end position="609"/>
    </location>
</feature>
<protein>
    <submittedName>
        <fullName evidence="4">Uncharacterized protein At2g33490 isoform X1</fullName>
    </submittedName>
</protein>
<evidence type="ECO:0000313" key="4">
    <source>
        <dbReference type="RefSeq" id="XP_029122274.1"/>
    </source>
</evidence>
<name>A0A8N4F2N5_ELAGV</name>
<dbReference type="Gene3D" id="1.20.1270.60">
    <property type="entry name" value="Arfaptin homology (AH) domain/BAR domain"/>
    <property type="match status" value="2"/>
</dbReference>
<keyword evidence="2" id="KW-1133">Transmembrane helix</keyword>
<dbReference type="CDD" id="cd07307">
    <property type="entry name" value="BAR"/>
    <property type="match status" value="1"/>
</dbReference>
<dbReference type="InterPro" id="IPR027267">
    <property type="entry name" value="AH/BAR_dom_sf"/>
</dbReference>
<reference evidence="4" key="1">
    <citation type="submission" date="2025-08" db="UniProtKB">
        <authorList>
            <consortium name="RefSeq"/>
        </authorList>
    </citation>
    <scope>IDENTIFICATION</scope>
</reference>
<evidence type="ECO:0000313" key="3">
    <source>
        <dbReference type="Proteomes" id="UP000504607"/>
    </source>
</evidence>
<dbReference type="OrthoDB" id="1925034at2759"/>
<keyword evidence="2" id="KW-0812">Transmembrane</keyword>
<dbReference type="PANTHER" id="PTHR34119">
    <property type="entry name" value="HYDROXYPROLINE-RICH GLYCOPROTEIN-LIKE"/>
    <property type="match status" value="1"/>
</dbReference>
<dbReference type="InterPro" id="IPR037488">
    <property type="entry name" value="At2g33490-like"/>
</dbReference>
<gene>
    <name evidence="4" type="primary">LOC105051047</name>
</gene>
<dbReference type="Proteomes" id="UP000504607">
    <property type="component" value="Chromosome 9"/>
</dbReference>
<feature type="region of interest" description="Disordered" evidence="1">
    <location>
        <begin position="268"/>
        <end position="295"/>
    </location>
</feature>
<proteinExistence type="predicted"/>
<feature type="compositionally biased region" description="Basic and acidic residues" evidence="1">
    <location>
        <begin position="342"/>
        <end position="354"/>
    </location>
</feature>
<organism evidence="3 4">
    <name type="scientific">Elaeis guineensis var. tenera</name>
    <name type="common">Oil palm</name>
    <dbReference type="NCBI Taxonomy" id="51953"/>
    <lineage>
        <taxon>Eukaryota</taxon>
        <taxon>Viridiplantae</taxon>
        <taxon>Streptophyta</taxon>
        <taxon>Embryophyta</taxon>
        <taxon>Tracheophyta</taxon>
        <taxon>Spermatophyta</taxon>
        <taxon>Magnoliopsida</taxon>
        <taxon>Liliopsida</taxon>
        <taxon>Arecaceae</taxon>
        <taxon>Arecoideae</taxon>
        <taxon>Cocoseae</taxon>
        <taxon>Elaeidinae</taxon>
        <taxon>Elaeis</taxon>
    </lineage>
</organism>
<dbReference type="SUPFAM" id="SSF103657">
    <property type="entry name" value="BAR/IMD domain-like"/>
    <property type="match status" value="1"/>
</dbReference>
<accession>A0A8N4F2N5</accession>
<keyword evidence="2" id="KW-0472">Membrane</keyword>
<dbReference type="AlphaFoldDB" id="A0A8N4F2N5"/>
<feature type="region of interest" description="Disordered" evidence="1">
    <location>
        <begin position="624"/>
        <end position="657"/>
    </location>
</feature>
<sequence length="657" mass="73292">MKSPLRKFRGFTVHRHDAKEKRDHRHPLEKLDDLVEAAQDMQDVRSCYDSLLSAAAATANGAYEFSEALQEMGTCLLEKTALNDDEDSGRVLLMLGKAQFALQKLVDSYRTHIIQTIQKPSESLLKELQTVEEMKCQCDDKRYKPAAIFCLFFFFFEVIFFWDIFFREIYKLMLEAHQAKGRSRRAKGETYLTQQLLAARDDYVEEAALFAFRLKSLKQGQSRSLLTQAARHHAAQLNFFRKGLKSLELVEPHVKEVAEQQHIDYHFSGLDDETDNNGDDYSGYDSSDDGELSFDYGQNDQYQDDVFASRCSLEENLDKNQNDFFTFSRRPGAGSQSAPIFADKKFGPSDKMKETQPLSTRKFHSYVLPTPCEAKDSDSMGPVNKFSADHPESKGVRPTQLWHSSPLVANKLVKDPRDNELSNPSRVKKVQSVLKESNINSGPIRMPSPSAEGIPWLQCDPCSVSNTKNIERQFFSGPLPGKAWSSKVMFSGTDYRSSMDYSPIFSEKSARIPTKRPMMSSKVSPGTSPPPISSAKITELHELPRPPTNLANPARPSTLIGYSGPLISRSRVLAATSRMPSNASPTASPLPAPPGPMARSFSIPSGGHRKPVLPVAKLLEAPHNPDLSEEVASPPLTPISLTIVHPASEATKSDRVL</sequence>
<evidence type="ECO:0000256" key="1">
    <source>
        <dbReference type="SAM" id="MobiDB-lite"/>
    </source>
</evidence>
<dbReference type="PANTHER" id="PTHR34119:SF1">
    <property type="entry name" value="OS04G0394700 PROTEIN"/>
    <property type="match status" value="1"/>
</dbReference>
<feature type="region of interest" description="Disordered" evidence="1">
    <location>
        <begin position="328"/>
        <end position="355"/>
    </location>
</feature>
<evidence type="ECO:0000256" key="2">
    <source>
        <dbReference type="SAM" id="Phobius"/>
    </source>
</evidence>
<dbReference type="RefSeq" id="XP_029122274.1">
    <property type="nucleotide sequence ID" value="XM_029266441.1"/>
</dbReference>